<evidence type="ECO:0000313" key="1">
    <source>
        <dbReference type="EMBL" id="MCH84754.1"/>
    </source>
</evidence>
<dbReference type="AlphaFoldDB" id="A0A392MEQ3"/>
<protein>
    <submittedName>
        <fullName evidence="1">Uncharacterized protein</fullName>
    </submittedName>
</protein>
<reference evidence="1 2" key="1">
    <citation type="journal article" date="2018" name="Front. Plant Sci.">
        <title>Red Clover (Trifolium pratense) and Zigzag Clover (T. medium) - A Picture of Genomic Similarities and Differences.</title>
        <authorList>
            <person name="Dluhosova J."/>
            <person name="Istvanek J."/>
            <person name="Nedelnik J."/>
            <person name="Repkova J."/>
        </authorList>
    </citation>
    <scope>NUCLEOTIDE SEQUENCE [LARGE SCALE GENOMIC DNA]</scope>
    <source>
        <strain evidence="2">cv. 10/8</strain>
        <tissue evidence="1">Leaf</tissue>
    </source>
</reference>
<evidence type="ECO:0000313" key="2">
    <source>
        <dbReference type="Proteomes" id="UP000265520"/>
    </source>
</evidence>
<accession>A0A392MEQ3</accession>
<gene>
    <name evidence="1" type="ORF">A2U01_0005590</name>
</gene>
<keyword evidence="2" id="KW-1185">Reference proteome</keyword>
<proteinExistence type="predicted"/>
<dbReference type="EMBL" id="LXQA010007326">
    <property type="protein sequence ID" value="MCH84754.1"/>
    <property type="molecule type" value="Genomic_DNA"/>
</dbReference>
<name>A0A392MEQ3_9FABA</name>
<sequence>MSEESEWHIFFGCRHVEQKRCKYVNSLLWCLWKRRNEKVWEDANKPVIEMLLIAEIRILEAITATDIAVRGGAETERAETGLSWCKLVTGELKCNVDATIFEQCGHGVGMCIRNEK</sequence>
<comment type="caution">
    <text evidence="1">The sequence shown here is derived from an EMBL/GenBank/DDBJ whole genome shotgun (WGS) entry which is preliminary data.</text>
</comment>
<feature type="non-terminal residue" evidence="1">
    <location>
        <position position="116"/>
    </location>
</feature>
<organism evidence="1 2">
    <name type="scientific">Trifolium medium</name>
    <dbReference type="NCBI Taxonomy" id="97028"/>
    <lineage>
        <taxon>Eukaryota</taxon>
        <taxon>Viridiplantae</taxon>
        <taxon>Streptophyta</taxon>
        <taxon>Embryophyta</taxon>
        <taxon>Tracheophyta</taxon>
        <taxon>Spermatophyta</taxon>
        <taxon>Magnoliopsida</taxon>
        <taxon>eudicotyledons</taxon>
        <taxon>Gunneridae</taxon>
        <taxon>Pentapetalae</taxon>
        <taxon>rosids</taxon>
        <taxon>fabids</taxon>
        <taxon>Fabales</taxon>
        <taxon>Fabaceae</taxon>
        <taxon>Papilionoideae</taxon>
        <taxon>50 kb inversion clade</taxon>
        <taxon>NPAAA clade</taxon>
        <taxon>Hologalegina</taxon>
        <taxon>IRL clade</taxon>
        <taxon>Trifolieae</taxon>
        <taxon>Trifolium</taxon>
    </lineage>
</organism>
<dbReference type="Proteomes" id="UP000265520">
    <property type="component" value="Unassembled WGS sequence"/>
</dbReference>